<dbReference type="AlphaFoldDB" id="W0RAZ9"/>
<name>W0RAZ9_9BACT</name>
<evidence type="ECO:0008006" key="3">
    <source>
        <dbReference type="Google" id="ProtNLM"/>
    </source>
</evidence>
<dbReference type="InParanoid" id="W0RAZ9"/>
<evidence type="ECO:0000313" key="1">
    <source>
        <dbReference type="EMBL" id="AHG87966.1"/>
    </source>
</evidence>
<dbReference type="RefSeq" id="WP_025409515.1">
    <property type="nucleotide sequence ID" value="NZ_CP007128.1"/>
</dbReference>
<dbReference type="OrthoDB" id="9908360at2"/>
<gene>
    <name evidence="1" type="ORF">J421_0429</name>
</gene>
<reference evidence="1 2" key="1">
    <citation type="journal article" date="2014" name="Genome Announc.">
        <title>Genome Sequence and Methylome of Soil Bacterium Gemmatirosa kalamazoonensis KBS708T, a Member of the Rarely Cultivated Gemmatimonadetes Phylum.</title>
        <authorList>
            <person name="Debruyn J.M."/>
            <person name="Radosevich M."/>
            <person name="Wommack K.E."/>
            <person name="Polson S.W."/>
            <person name="Hauser L.J."/>
            <person name="Fawaz M.N."/>
            <person name="Korlach J."/>
            <person name="Tsai Y.C."/>
        </authorList>
    </citation>
    <scope>NUCLEOTIDE SEQUENCE [LARGE SCALE GENOMIC DNA]</scope>
    <source>
        <strain evidence="1 2">KBS708</strain>
    </source>
</reference>
<accession>W0RAZ9</accession>
<keyword evidence="2" id="KW-1185">Reference proteome</keyword>
<dbReference type="InterPro" id="IPR011990">
    <property type="entry name" value="TPR-like_helical_dom_sf"/>
</dbReference>
<evidence type="ECO:0000313" key="2">
    <source>
        <dbReference type="Proteomes" id="UP000019151"/>
    </source>
</evidence>
<dbReference type="Gene3D" id="1.25.40.10">
    <property type="entry name" value="Tetratricopeptide repeat domain"/>
    <property type="match status" value="1"/>
</dbReference>
<dbReference type="eggNOG" id="ENOG502ZS0S">
    <property type="taxonomic scope" value="Bacteria"/>
</dbReference>
<proteinExistence type="predicted"/>
<dbReference type="KEGG" id="gba:J421_0429"/>
<dbReference type="Proteomes" id="UP000019151">
    <property type="component" value="Chromosome"/>
</dbReference>
<protein>
    <recommendedName>
        <fullName evidence="3">Tetratricopeptide repeat-containing protein</fullName>
    </recommendedName>
</protein>
<sequence length="236" mass="24393">MSSQDPTSARAAAPSAPPAAYTLTLFDRQGPDAVIGIRATVWGVIAGTITTGLGLGASMIPPTPAHAFLRSLAAGVVTGVATAVIVRSLSDAAGRAFLSIVQPSGASCPAEPEYSRLQALAAKGDVAGALAGYEAIIQAQPGESIARLHAAELLVLARDPARAEALLREVQRHPARTEAHDLRASNRLVDLYLGPLGEPRKALRELRRLADAHAGTAVGDGAREAIERIKGELEPV</sequence>
<dbReference type="EMBL" id="CP007128">
    <property type="protein sequence ID" value="AHG87966.1"/>
    <property type="molecule type" value="Genomic_DNA"/>
</dbReference>
<dbReference type="HOGENOM" id="CLU_1174058_0_0_0"/>
<organism evidence="1 2">
    <name type="scientific">Gemmatirosa kalamazoonensis</name>
    <dbReference type="NCBI Taxonomy" id="861299"/>
    <lineage>
        <taxon>Bacteria</taxon>
        <taxon>Pseudomonadati</taxon>
        <taxon>Gemmatimonadota</taxon>
        <taxon>Gemmatimonadia</taxon>
        <taxon>Gemmatimonadales</taxon>
        <taxon>Gemmatimonadaceae</taxon>
        <taxon>Gemmatirosa</taxon>
    </lineage>
</organism>